<dbReference type="GO" id="GO:0016887">
    <property type="term" value="F:ATP hydrolysis activity"/>
    <property type="evidence" value="ECO:0007669"/>
    <property type="project" value="InterPro"/>
</dbReference>
<sequence length="565" mass="62720">MGQPLFKEIKLKFHSTPESSVSVELDKLTIIIGPNNTGKSTLLSEIRSAISDRGYSAEESVVLERCLPRVLNSEEADKLVSRFRHDRDYSRGSDMYYYGIAESDRNQSHSHHRLVEAFTNENAWERKERQFTYITNLMVKMLDGQSRLSIINDAPLGDLRDSKSIHSLKNAFLADSLDEVNAYIHEAFDAYLAVTNVTNAGSAVAFMSNESPLSVGVNPKLQDRTTIGFFANRKKCVEAKSQSDGTKAFLGLLLELFYSPYDTLLIDEPEAFLHPTLAYLLGTAVGKRSSEKQIICSTHSVDFLRGCLDSVKELNLLRLTRDRGGSVHVFEDYQLRKMQNAPLLRTASVMNGLFFNAAVVVEGDSDEAFYREINYRMADSSECQAINNALFITSHGVDSEYKIISILRKAGIPAAAIVDFDFLGKSVENFGNLLSSANINGVLYDSFKSQKLTVSKAVSSVDEKKGGLIDLSPSDAQAVSNLIDGLSNYGIFVVPNGSLESWLNNLGVKGPKEQWLGLMFEKLGDDPVSSSYVHPGKGDVWEFLEKIAVWTSNPNRKGMYWSIVV</sequence>
<dbReference type="Pfam" id="PF13304">
    <property type="entry name" value="AAA_21"/>
    <property type="match status" value="1"/>
</dbReference>
<dbReference type="AlphaFoldDB" id="A0A7C9NT02"/>
<organism evidence="3">
    <name type="scientific">Muribaculaceae bacterium Z82</name>
    <dbReference type="NCBI Taxonomy" id="2304548"/>
    <lineage>
        <taxon>Bacteria</taxon>
        <taxon>Pseudomonadati</taxon>
        <taxon>Bacteroidota</taxon>
        <taxon>Bacteroidia</taxon>
        <taxon>Bacteroidales</taxon>
        <taxon>Muribaculaceae</taxon>
    </lineage>
</organism>
<proteinExistence type="predicted"/>
<name>A0A7C9NT02_9BACT</name>
<dbReference type="Pfam" id="PF20469">
    <property type="entry name" value="OLD-like_TOPRIM"/>
    <property type="match status" value="1"/>
</dbReference>
<dbReference type="PANTHER" id="PTHR43581:SF2">
    <property type="entry name" value="EXCINUCLEASE ATPASE SUBUNIT"/>
    <property type="match status" value="1"/>
</dbReference>
<dbReference type="InterPro" id="IPR034139">
    <property type="entry name" value="TOPRIM_OLD"/>
</dbReference>
<gene>
    <name evidence="3" type="ORF">D1639_07575</name>
</gene>
<evidence type="ECO:0000259" key="2">
    <source>
        <dbReference type="Pfam" id="PF20469"/>
    </source>
</evidence>
<dbReference type="Gene3D" id="3.40.50.300">
    <property type="entry name" value="P-loop containing nucleotide triphosphate hydrolases"/>
    <property type="match status" value="1"/>
</dbReference>
<protein>
    <submittedName>
        <fullName evidence="3">ATP-binding protein</fullName>
    </submittedName>
</protein>
<dbReference type="EMBL" id="QWKH01000053">
    <property type="protein sequence ID" value="NBI34889.1"/>
    <property type="molecule type" value="Genomic_DNA"/>
</dbReference>
<dbReference type="InterPro" id="IPR027417">
    <property type="entry name" value="P-loop_NTPase"/>
</dbReference>
<feature type="domain" description="OLD protein-like TOPRIM" evidence="2">
    <location>
        <begin position="353"/>
        <end position="421"/>
    </location>
</feature>
<keyword evidence="3" id="KW-0067">ATP-binding</keyword>
<feature type="domain" description="ATPase AAA-type core" evidence="1">
    <location>
        <begin position="28"/>
        <end position="301"/>
    </location>
</feature>
<evidence type="ECO:0000259" key="1">
    <source>
        <dbReference type="Pfam" id="PF13304"/>
    </source>
</evidence>
<dbReference type="InterPro" id="IPR051396">
    <property type="entry name" value="Bact_Antivir_Def_Nuclease"/>
</dbReference>
<dbReference type="InterPro" id="IPR003959">
    <property type="entry name" value="ATPase_AAA_core"/>
</dbReference>
<comment type="caution">
    <text evidence="3">The sequence shown here is derived from an EMBL/GenBank/DDBJ whole genome shotgun (WGS) entry which is preliminary data.</text>
</comment>
<dbReference type="GO" id="GO:0005524">
    <property type="term" value="F:ATP binding"/>
    <property type="evidence" value="ECO:0007669"/>
    <property type="project" value="UniProtKB-KW"/>
</dbReference>
<keyword evidence="3" id="KW-0547">Nucleotide-binding</keyword>
<dbReference type="PANTHER" id="PTHR43581">
    <property type="entry name" value="ATP/GTP PHOSPHATASE"/>
    <property type="match status" value="1"/>
</dbReference>
<reference evidence="3" key="1">
    <citation type="submission" date="2018-08" db="EMBL/GenBank/DDBJ databases">
        <title>Murine metabolic-syndrome-specific gut microbial biobank.</title>
        <authorList>
            <person name="Liu C."/>
        </authorList>
    </citation>
    <scope>NUCLEOTIDE SEQUENCE [LARGE SCALE GENOMIC DNA]</scope>
    <source>
        <strain evidence="3">Z82</strain>
    </source>
</reference>
<evidence type="ECO:0000313" key="3">
    <source>
        <dbReference type="EMBL" id="NBI34889.1"/>
    </source>
</evidence>
<dbReference type="SUPFAM" id="SSF52540">
    <property type="entry name" value="P-loop containing nucleoside triphosphate hydrolases"/>
    <property type="match status" value="1"/>
</dbReference>
<accession>A0A7C9NT02</accession>